<accession>A0A4T0WZQ8</accession>
<evidence type="ECO:0000256" key="3">
    <source>
        <dbReference type="ARBA" id="ARBA00026117"/>
    </source>
</evidence>
<dbReference type="SUPFAM" id="SSF51735">
    <property type="entry name" value="NAD(P)-binding Rossmann-fold domains"/>
    <property type="match status" value="1"/>
</dbReference>
<dbReference type="AlphaFoldDB" id="A0A4T0WZQ8"/>
<evidence type="ECO:0000313" key="7">
    <source>
        <dbReference type="Proteomes" id="UP000307173"/>
    </source>
</evidence>
<proteinExistence type="predicted"/>
<dbReference type="EMBL" id="SELW01000580">
    <property type="protein sequence ID" value="TID20372.1"/>
    <property type="molecule type" value="Genomic_DNA"/>
</dbReference>
<dbReference type="InterPro" id="IPR002347">
    <property type="entry name" value="SDR_fam"/>
</dbReference>
<dbReference type="PANTHER" id="PTHR43296">
    <property type="entry name" value="PEROXISOMAL 2,4-DIENOYL-COA REDUCTASE"/>
    <property type="match status" value="1"/>
</dbReference>
<evidence type="ECO:0000256" key="2">
    <source>
        <dbReference type="ARBA" id="ARBA00023002"/>
    </source>
</evidence>
<dbReference type="InterPro" id="IPR045017">
    <property type="entry name" value="DECR2-like"/>
</dbReference>
<dbReference type="CDD" id="cd05369">
    <property type="entry name" value="TER_DECR_SDR_a"/>
    <property type="match status" value="1"/>
</dbReference>
<dbReference type="Proteomes" id="UP000307173">
    <property type="component" value="Unassembled WGS sequence"/>
</dbReference>
<dbReference type="EC" id="1.3.1.124" evidence="3"/>
<gene>
    <name evidence="6" type="ORF">CANINC_003617</name>
</gene>
<dbReference type="PANTHER" id="PTHR43296:SF2">
    <property type="entry name" value="PEROXISOMAL 2,4-DIENOYL-COA REDUCTASE [(3E)-ENOYL-COA-PRODUCING]"/>
    <property type="match status" value="1"/>
</dbReference>
<evidence type="ECO:0000256" key="1">
    <source>
        <dbReference type="ARBA" id="ARBA00022857"/>
    </source>
</evidence>
<dbReference type="Pfam" id="PF13561">
    <property type="entry name" value="adh_short_C2"/>
    <property type="match status" value="1"/>
</dbReference>
<dbReference type="GO" id="GO:0009062">
    <property type="term" value="P:fatty acid catabolic process"/>
    <property type="evidence" value="ECO:0007669"/>
    <property type="project" value="InterPro"/>
</dbReference>
<dbReference type="GO" id="GO:0005777">
    <property type="term" value="C:peroxisome"/>
    <property type="evidence" value="ECO:0007669"/>
    <property type="project" value="TreeGrafter"/>
</dbReference>
<keyword evidence="7" id="KW-1185">Reference proteome</keyword>
<reference evidence="6 7" key="1">
    <citation type="journal article" date="2019" name="Front. Genet.">
        <title>Whole-Genome Sequencing of the Opportunistic Yeast Pathogen Candida inconspicua Uncovers Its Hybrid Origin.</title>
        <authorList>
            <person name="Mixao V."/>
            <person name="Hansen A.P."/>
            <person name="Saus E."/>
            <person name="Boekhout T."/>
            <person name="Lass-Florl C."/>
            <person name="Gabaldon T."/>
        </authorList>
    </citation>
    <scope>NUCLEOTIDE SEQUENCE [LARGE SCALE GENOMIC DNA]</scope>
    <source>
        <strain evidence="6 7">CBS 180</strain>
    </source>
</reference>
<dbReference type="GO" id="GO:0008670">
    <property type="term" value="F:2,4-dienoyl-CoA reductase (NADPH) activity"/>
    <property type="evidence" value="ECO:0007669"/>
    <property type="project" value="InterPro"/>
</dbReference>
<name>A0A4T0WZQ8_9ASCO</name>
<keyword evidence="2" id="KW-0560">Oxidoreductase</keyword>
<comment type="caution">
    <text evidence="6">The sequence shown here is derived from an EMBL/GenBank/DDBJ whole genome shotgun (WGS) entry which is preliminary data.</text>
</comment>
<dbReference type="OrthoDB" id="2136131at2759"/>
<dbReference type="InterPro" id="IPR036291">
    <property type="entry name" value="NAD(P)-bd_dom_sf"/>
</dbReference>
<dbReference type="STRING" id="52247.A0A4T0WZQ8"/>
<dbReference type="Gene3D" id="3.40.50.720">
    <property type="entry name" value="NAD(P)-binding Rossmann-like Domain"/>
    <property type="match status" value="1"/>
</dbReference>
<comment type="catalytic activity">
    <reaction evidence="5">
        <text>a (2E,4Z)-dienoyl-CoA + NADPH + H(+) = a 4,5-saturated-(3E)-enoyl-CoA + NADP(+)</text>
        <dbReference type="Rhea" id="RHEA:61892"/>
        <dbReference type="ChEBI" id="CHEBI:15378"/>
        <dbReference type="ChEBI" id="CHEBI:57783"/>
        <dbReference type="ChEBI" id="CHEBI:58349"/>
        <dbReference type="ChEBI" id="CHEBI:85099"/>
        <dbReference type="ChEBI" id="CHEBI:85493"/>
        <dbReference type="EC" id="1.3.1.124"/>
    </reaction>
</comment>
<keyword evidence="1" id="KW-0521">NADP</keyword>
<organism evidence="6 7">
    <name type="scientific">Pichia inconspicua</name>
    <dbReference type="NCBI Taxonomy" id="52247"/>
    <lineage>
        <taxon>Eukaryota</taxon>
        <taxon>Fungi</taxon>
        <taxon>Dikarya</taxon>
        <taxon>Ascomycota</taxon>
        <taxon>Saccharomycotina</taxon>
        <taxon>Pichiomycetes</taxon>
        <taxon>Pichiales</taxon>
        <taxon>Pichiaceae</taxon>
        <taxon>Pichia</taxon>
    </lineage>
</organism>
<evidence type="ECO:0000256" key="5">
    <source>
        <dbReference type="ARBA" id="ARBA00048340"/>
    </source>
</evidence>
<evidence type="ECO:0000313" key="6">
    <source>
        <dbReference type="EMBL" id="TID20372.1"/>
    </source>
</evidence>
<protein>
    <recommendedName>
        <fullName evidence="3">2,4-dienoyl-CoA reductase [(3E)-enoyl-CoA-producing]</fullName>
        <ecNumber evidence="3">1.3.1.124</ecNumber>
    </recommendedName>
</protein>
<evidence type="ECO:0000256" key="4">
    <source>
        <dbReference type="ARBA" id="ARBA00048009"/>
    </source>
</evidence>
<dbReference type="PRINTS" id="PR00081">
    <property type="entry name" value="GDHRDH"/>
</dbReference>
<sequence length="289" mass="31152">MENYNYNNIWKENLFRGKSCLITGGSGTICRQQAAALIKLGASVAIVGRDTPRVDSVVQDLRKIIPSSLRDESKVVGFGNCDVRSISDLQKVVDETVTALGKIDFVICGAAGNFLSDFNHTSTNAFKSVVDIDLIGSFNTVKAAYTQLIQNRGAVLFVSATLHYYGVPFQAHVGATKAGVDALSNALAVEFGPLGIRVNCVAPGPIGGTEGFERIVPDVSNFESKIPLQRVGRTSDIGNATVFLFSEAAQWITGTVLVVDGGFWQMGNFNNSDQYPKILKQKLLEKPKL</sequence>
<comment type="catalytic activity">
    <reaction evidence="4">
        <text>a (2E,4E)-dienoyl-CoA + NADPH + H(+) = a 4,5-saturated-(3E)-enoyl-CoA + NADP(+)</text>
        <dbReference type="Rhea" id="RHEA:45912"/>
        <dbReference type="ChEBI" id="CHEBI:15378"/>
        <dbReference type="ChEBI" id="CHEBI:57783"/>
        <dbReference type="ChEBI" id="CHEBI:58349"/>
        <dbReference type="ChEBI" id="CHEBI:85101"/>
        <dbReference type="ChEBI" id="CHEBI:85493"/>
        <dbReference type="EC" id="1.3.1.124"/>
    </reaction>
</comment>